<dbReference type="NCBIfam" id="TIGR04183">
    <property type="entry name" value="Por_Secre_tail"/>
    <property type="match status" value="1"/>
</dbReference>
<proteinExistence type="predicted"/>
<feature type="domain" description="Secretion system C-terminal sorting" evidence="1">
    <location>
        <begin position="459"/>
        <end position="529"/>
    </location>
</feature>
<evidence type="ECO:0000259" key="1">
    <source>
        <dbReference type="Pfam" id="PF18962"/>
    </source>
</evidence>
<accession>A0ABQ1UW24</accession>
<evidence type="ECO:0000313" key="2">
    <source>
        <dbReference type="EMBL" id="GGF28215.1"/>
    </source>
</evidence>
<dbReference type="SUPFAM" id="SSF50998">
    <property type="entry name" value="Quinoprotein alcohol dehydrogenase-like"/>
    <property type="match status" value="1"/>
</dbReference>
<comment type="caution">
    <text evidence="2">The sequence shown here is derived from an EMBL/GenBank/DDBJ whole genome shotgun (WGS) entry which is preliminary data.</text>
</comment>
<gene>
    <name evidence="2" type="ORF">GCM10011383_44950</name>
</gene>
<reference evidence="3" key="1">
    <citation type="journal article" date="2019" name="Int. J. Syst. Evol. Microbiol.">
        <title>The Global Catalogue of Microorganisms (GCM) 10K type strain sequencing project: providing services to taxonomists for standard genome sequencing and annotation.</title>
        <authorList>
            <consortium name="The Broad Institute Genomics Platform"/>
            <consortium name="The Broad Institute Genome Sequencing Center for Infectious Disease"/>
            <person name="Wu L."/>
            <person name="Ma J."/>
        </authorList>
    </citation>
    <scope>NUCLEOTIDE SEQUENCE [LARGE SCALE GENOMIC DNA]</scope>
    <source>
        <strain evidence="3">CGMCC 1.15197</strain>
    </source>
</reference>
<name>A0ABQ1UW24_9BACT</name>
<evidence type="ECO:0000313" key="3">
    <source>
        <dbReference type="Proteomes" id="UP000632273"/>
    </source>
</evidence>
<dbReference type="Proteomes" id="UP000632273">
    <property type="component" value="Unassembled WGS sequence"/>
</dbReference>
<protein>
    <recommendedName>
        <fullName evidence="1">Secretion system C-terminal sorting domain-containing protein</fullName>
    </recommendedName>
</protein>
<dbReference type="PANTHER" id="PTHR42754">
    <property type="entry name" value="ENDOGLUCANASE"/>
    <property type="match status" value="1"/>
</dbReference>
<keyword evidence="3" id="KW-1185">Reference proteome</keyword>
<sequence>MLTAGLLAGSFSVQAQALTKQWDKTFGGTAFDGLNALQPTKEGGYILSGSSASNVSNDKTQAGQGGQDYWLIKLDASGNKVWDHSFGGNADDVLLTLQQTPDGGYIVGGYSSSDRSGDKSQPSRGGQDYWVIKLDASGNKVWDRSFGGSAHDVLCALQLTSDGGYLLGGESYSGLNGDRTQATRGASDYWLIKLDANGNKLWDRAFGGISVDKMQALQPTLDGGYILGGYSYSIVSGDKTQPNQGTMADYWIVKVDVSGNKLWDRTFGGTDLDWLQTLVPTSDGGYLLGGRSFSDLGGDKTQANQGPTTTPDYWVVRLDASGNKVWDRTIGGAGYDQLHVLLPTPDSGYLLAGFSNSDISGDKTQAGKSKERHDYWLVKLDGQGNKLWDQVVGGAGIDQLYTLQPTPDGGYVAGGISNSGVSGDKTQPSQGDFDYWVVKLGPDVVTATEPLTASTTLSVYPNPAHNRLSVLLPAATPRTRLHLSLLDATGRIVYQQSLFVPSGTDLPVEVGQHSAGLYLLRVEGLDGFVATQRVVLE</sequence>
<dbReference type="PANTHER" id="PTHR42754:SF1">
    <property type="entry name" value="LIPOPROTEIN"/>
    <property type="match status" value="1"/>
</dbReference>
<dbReference type="Pfam" id="PF18962">
    <property type="entry name" value="Por_Secre_tail"/>
    <property type="match status" value="1"/>
</dbReference>
<dbReference type="InterPro" id="IPR026444">
    <property type="entry name" value="Secre_tail"/>
</dbReference>
<dbReference type="InterPro" id="IPR011047">
    <property type="entry name" value="Quinoprotein_ADH-like_sf"/>
</dbReference>
<dbReference type="EMBL" id="BMHT01000014">
    <property type="protein sequence ID" value="GGF28215.1"/>
    <property type="molecule type" value="Genomic_DNA"/>
</dbReference>
<organism evidence="2 3">
    <name type="scientific">Hymenobacter cavernae</name>
    <dbReference type="NCBI Taxonomy" id="2044852"/>
    <lineage>
        <taxon>Bacteria</taxon>
        <taxon>Pseudomonadati</taxon>
        <taxon>Bacteroidota</taxon>
        <taxon>Cytophagia</taxon>
        <taxon>Cytophagales</taxon>
        <taxon>Hymenobacteraceae</taxon>
        <taxon>Hymenobacter</taxon>
    </lineage>
</organism>